<accession>A0A9K3KA23</accession>
<feature type="compositionally biased region" description="Low complexity" evidence="1">
    <location>
        <begin position="60"/>
        <end position="74"/>
    </location>
</feature>
<evidence type="ECO:0000256" key="1">
    <source>
        <dbReference type="SAM" id="MobiDB-lite"/>
    </source>
</evidence>
<organism evidence="2 4">
    <name type="scientific">Nitzschia inconspicua</name>
    <dbReference type="NCBI Taxonomy" id="303405"/>
    <lineage>
        <taxon>Eukaryota</taxon>
        <taxon>Sar</taxon>
        <taxon>Stramenopiles</taxon>
        <taxon>Ochrophyta</taxon>
        <taxon>Bacillariophyta</taxon>
        <taxon>Bacillariophyceae</taxon>
        <taxon>Bacillariophycidae</taxon>
        <taxon>Bacillariales</taxon>
        <taxon>Bacillariaceae</taxon>
        <taxon>Nitzschia</taxon>
    </lineage>
</organism>
<feature type="compositionally biased region" description="Basic and acidic residues" evidence="1">
    <location>
        <begin position="46"/>
        <end position="57"/>
    </location>
</feature>
<evidence type="ECO:0000313" key="4">
    <source>
        <dbReference type="Proteomes" id="UP000693970"/>
    </source>
</evidence>
<comment type="caution">
    <text evidence="2">The sequence shown here is derived from an EMBL/GenBank/DDBJ whole genome shotgun (WGS) entry which is preliminary data.</text>
</comment>
<reference evidence="2" key="1">
    <citation type="journal article" date="2021" name="Sci. Rep.">
        <title>Diploid genomic architecture of Nitzschia inconspicua, an elite biomass production diatom.</title>
        <authorList>
            <person name="Oliver A."/>
            <person name="Podell S."/>
            <person name="Pinowska A."/>
            <person name="Traller J.C."/>
            <person name="Smith S.R."/>
            <person name="McClure R."/>
            <person name="Beliaev A."/>
            <person name="Bohutskyi P."/>
            <person name="Hill E.A."/>
            <person name="Rabines A."/>
            <person name="Zheng H."/>
            <person name="Allen L.Z."/>
            <person name="Kuo A."/>
            <person name="Grigoriev I.V."/>
            <person name="Allen A.E."/>
            <person name="Hazlebeck D."/>
            <person name="Allen E.E."/>
        </authorList>
    </citation>
    <scope>NUCLEOTIDE SEQUENCE</scope>
    <source>
        <strain evidence="2">Hildebrandi</strain>
    </source>
</reference>
<dbReference type="EMBL" id="JAGRRH010000028">
    <property type="protein sequence ID" value="KAG7340100.1"/>
    <property type="molecule type" value="Genomic_DNA"/>
</dbReference>
<sequence>MLARNCLQQSILSTNAPMFPEWDAFKSGPTHAETVPSRLPYSSSENKNKTRGLDSKSRRSSAANKKSSKGNASSFHKRKPIKRDHLAFADYDIVFPIPHFRDMSEQEIRDCWMSAADLRDIRQSCIGTVRDMNNGEPPEGIFLRGLDQHSDKYVERKDEINDQIYHAVFRIQEFQRISGKDASEVMAKCCAKFSEPSVVAAHMAAISDMFSAHKGTWSHRAIPDAAVFEEQPEKQGAYKY</sequence>
<dbReference type="EMBL" id="JAGRRH010000035">
    <property type="protein sequence ID" value="KAG7339375.1"/>
    <property type="molecule type" value="Genomic_DNA"/>
</dbReference>
<evidence type="ECO:0000313" key="2">
    <source>
        <dbReference type="EMBL" id="KAG7339375.1"/>
    </source>
</evidence>
<keyword evidence="4" id="KW-1185">Reference proteome</keyword>
<proteinExistence type="predicted"/>
<name>A0A9K3KA23_9STRA</name>
<feature type="region of interest" description="Disordered" evidence="1">
    <location>
        <begin position="30"/>
        <end position="77"/>
    </location>
</feature>
<evidence type="ECO:0000313" key="3">
    <source>
        <dbReference type="EMBL" id="KAG7340100.1"/>
    </source>
</evidence>
<dbReference type="Proteomes" id="UP000693970">
    <property type="component" value="Unassembled WGS sequence"/>
</dbReference>
<protein>
    <submittedName>
        <fullName evidence="2">Uncharacterized protein</fullName>
    </submittedName>
</protein>
<dbReference type="AlphaFoldDB" id="A0A9K3KA23"/>
<reference evidence="2" key="2">
    <citation type="submission" date="2021-04" db="EMBL/GenBank/DDBJ databases">
        <authorList>
            <person name="Podell S."/>
        </authorList>
    </citation>
    <scope>NUCLEOTIDE SEQUENCE</scope>
    <source>
        <strain evidence="2">Hildebrandi</strain>
    </source>
</reference>
<gene>
    <name evidence="3" type="ORF">IV203_006504</name>
    <name evidence="2" type="ORF">IV203_006628</name>
</gene>